<keyword evidence="3" id="KW-1185">Reference proteome</keyword>
<name>A0A5J5BN04_9ASTE</name>
<evidence type="ECO:0000313" key="2">
    <source>
        <dbReference type="EMBL" id="KAA8543167.1"/>
    </source>
</evidence>
<dbReference type="EMBL" id="CM018034">
    <property type="protein sequence ID" value="KAA8543167.1"/>
    <property type="molecule type" value="Genomic_DNA"/>
</dbReference>
<dbReference type="PANTHER" id="PTHR47481:SF22">
    <property type="entry name" value="RETROTRANSPOSON GAG DOMAIN-CONTAINING PROTEIN"/>
    <property type="match status" value="1"/>
</dbReference>
<dbReference type="Pfam" id="PF14223">
    <property type="entry name" value="Retrotran_gag_2"/>
    <property type="match status" value="1"/>
</dbReference>
<feature type="compositionally biased region" description="Low complexity" evidence="1">
    <location>
        <begin position="208"/>
        <end position="228"/>
    </location>
</feature>
<protein>
    <submittedName>
        <fullName evidence="2">Uncharacterized protein</fullName>
    </submittedName>
</protein>
<evidence type="ECO:0000313" key="3">
    <source>
        <dbReference type="Proteomes" id="UP000325577"/>
    </source>
</evidence>
<dbReference type="PANTHER" id="PTHR47481">
    <property type="match status" value="1"/>
</dbReference>
<gene>
    <name evidence="2" type="ORF">F0562_021338</name>
</gene>
<feature type="compositionally biased region" description="Polar residues" evidence="1">
    <location>
        <begin position="234"/>
        <end position="252"/>
    </location>
</feature>
<organism evidence="2 3">
    <name type="scientific">Nyssa sinensis</name>
    <dbReference type="NCBI Taxonomy" id="561372"/>
    <lineage>
        <taxon>Eukaryota</taxon>
        <taxon>Viridiplantae</taxon>
        <taxon>Streptophyta</taxon>
        <taxon>Embryophyta</taxon>
        <taxon>Tracheophyta</taxon>
        <taxon>Spermatophyta</taxon>
        <taxon>Magnoliopsida</taxon>
        <taxon>eudicotyledons</taxon>
        <taxon>Gunneridae</taxon>
        <taxon>Pentapetalae</taxon>
        <taxon>asterids</taxon>
        <taxon>Cornales</taxon>
        <taxon>Nyssaceae</taxon>
        <taxon>Nyssa</taxon>
    </lineage>
</organism>
<feature type="region of interest" description="Disordered" evidence="1">
    <location>
        <begin position="1"/>
        <end position="37"/>
    </location>
</feature>
<evidence type="ECO:0000256" key="1">
    <source>
        <dbReference type="SAM" id="MobiDB-lite"/>
    </source>
</evidence>
<accession>A0A5J5BN04</accession>
<dbReference type="OrthoDB" id="1912561at2759"/>
<dbReference type="AlphaFoldDB" id="A0A5J5BN04"/>
<proteinExistence type="predicted"/>
<feature type="region of interest" description="Disordered" evidence="1">
    <location>
        <begin position="192"/>
        <end position="259"/>
    </location>
</feature>
<sequence length="272" mass="30030">MAGKPGDVLGQSRSVEPGTGYIDGSKPCPPSTITQNNTTVTNPAHNTWIRRDQLILNAIVGYPSPTIIPFIARAKTSEKAWLILANTYAKPSQGRVKQIKKQIKNLTKGSQSVTEFLQSVKCRADELAILEKPMDEDDLTDKILDGLGDDYKELIHSVQACDTMIMFDELHEKLLNFEASLQGAKLEPSHFPTLANPANRNTASWRPSFNSSNTNNNWRSSTNSSNNSIGWRPSPNTNNRSPAFPNAGQNSSRSHRPPSQPYFGYCQICGIQ</sequence>
<reference evidence="2 3" key="1">
    <citation type="submission" date="2019-09" db="EMBL/GenBank/DDBJ databases">
        <title>A chromosome-level genome assembly of the Chinese tupelo Nyssa sinensis.</title>
        <authorList>
            <person name="Yang X."/>
            <person name="Kang M."/>
            <person name="Yang Y."/>
            <person name="Xiong H."/>
            <person name="Wang M."/>
            <person name="Zhang Z."/>
            <person name="Wang Z."/>
            <person name="Wu H."/>
            <person name="Ma T."/>
            <person name="Liu J."/>
            <person name="Xi Z."/>
        </authorList>
    </citation>
    <scope>NUCLEOTIDE SEQUENCE [LARGE SCALE GENOMIC DNA]</scope>
    <source>
        <strain evidence="2">J267</strain>
        <tissue evidence="2">Leaf</tissue>
    </source>
</reference>
<feature type="compositionally biased region" description="Polar residues" evidence="1">
    <location>
        <begin position="196"/>
        <end position="207"/>
    </location>
</feature>
<dbReference type="Proteomes" id="UP000325577">
    <property type="component" value="Linkage Group LG11"/>
</dbReference>